<dbReference type="SUPFAM" id="SSF52540">
    <property type="entry name" value="P-loop containing nucleoside triphosphate hydrolases"/>
    <property type="match status" value="1"/>
</dbReference>
<evidence type="ECO:0000256" key="6">
    <source>
        <dbReference type="ARBA" id="ARBA00022741"/>
    </source>
</evidence>
<feature type="binding site" evidence="14">
    <location>
        <position position="34"/>
    </location>
    <ligand>
        <name>Mg(2+)</name>
        <dbReference type="ChEBI" id="CHEBI:18420"/>
        <label>2</label>
    </ligand>
</feature>
<feature type="transmembrane region" description="Helical" evidence="15">
    <location>
        <begin position="471"/>
        <end position="491"/>
    </location>
</feature>
<feature type="transmembrane region" description="Helical" evidence="15">
    <location>
        <begin position="355"/>
        <end position="379"/>
    </location>
</feature>
<dbReference type="EMBL" id="CABFVA020000035">
    <property type="protein sequence ID" value="VVM05975.1"/>
    <property type="molecule type" value="Genomic_DNA"/>
</dbReference>
<feature type="transmembrane region" description="Helical" evidence="15">
    <location>
        <begin position="529"/>
        <end position="547"/>
    </location>
</feature>
<dbReference type="PRINTS" id="PR00326">
    <property type="entry name" value="GTP1OBG"/>
</dbReference>
<evidence type="ECO:0000256" key="9">
    <source>
        <dbReference type="ARBA" id="ARBA00023065"/>
    </source>
</evidence>
<keyword evidence="7 15" id="KW-1133">Transmembrane helix</keyword>
<dbReference type="InterPro" id="IPR030389">
    <property type="entry name" value="G_FEOB_dom"/>
</dbReference>
<organism evidence="17 18">
    <name type="scientific">Methylacidimicrobium tartarophylax</name>
    <dbReference type="NCBI Taxonomy" id="1041768"/>
    <lineage>
        <taxon>Bacteria</taxon>
        <taxon>Pseudomonadati</taxon>
        <taxon>Verrucomicrobiota</taxon>
        <taxon>Methylacidimicrobium</taxon>
    </lineage>
</organism>
<keyword evidence="11 15" id="KW-0472">Membrane</keyword>
<feature type="transmembrane region" description="Helical" evidence="15">
    <location>
        <begin position="637"/>
        <end position="661"/>
    </location>
</feature>
<dbReference type="GO" id="GO:0005525">
    <property type="term" value="F:GTP binding"/>
    <property type="evidence" value="ECO:0007669"/>
    <property type="project" value="UniProtKB-KW"/>
</dbReference>
<feature type="binding site" evidence="13">
    <location>
        <begin position="135"/>
        <end position="138"/>
    </location>
    <ligand>
        <name>GTP</name>
        <dbReference type="ChEBI" id="CHEBI:37565"/>
        <label>1</label>
    </ligand>
</feature>
<dbReference type="GO" id="GO:0005886">
    <property type="term" value="C:plasma membrane"/>
    <property type="evidence" value="ECO:0007669"/>
    <property type="project" value="UniProtKB-SubCell"/>
</dbReference>
<proteinExistence type="inferred from homology"/>
<dbReference type="PROSITE" id="PS51711">
    <property type="entry name" value="G_FEOB"/>
    <property type="match status" value="1"/>
</dbReference>
<feature type="binding site" evidence="14">
    <location>
        <position position="37"/>
    </location>
    <ligand>
        <name>Mg(2+)</name>
        <dbReference type="ChEBI" id="CHEBI:18420"/>
        <label>2</label>
    </ligand>
</feature>
<evidence type="ECO:0000256" key="13">
    <source>
        <dbReference type="PIRSR" id="PIRSR603373-1"/>
    </source>
</evidence>
<evidence type="ECO:0000256" key="5">
    <source>
        <dbReference type="ARBA" id="ARBA00022692"/>
    </source>
</evidence>
<keyword evidence="10 13" id="KW-0342">GTP-binding</keyword>
<keyword evidence="8 15" id="KW-0408">Iron</keyword>
<comment type="similarity">
    <text evidence="15">Belongs to the TRAFAC class TrmE-Era-EngA-EngB-Septin-like GTPase superfamily. FeoB GTPase (TC 9.A.8) family.</text>
</comment>
<gene>
    <name evidence="17" type="primary">feoB</name>
    <name evidence="17" type="ORF">MAMT_00883</name>
</gene>
<dbReference type="CDD" id="cd01879">
    <property type="entry name" value="FeoB"/>
    <property type="match status" value="1"/>
</dbReference>
<feature type="binding site" evidence="13">
    <location>
        <begin position="23"/>
        <end position="30"/>
    </location>
    <ligand>
        <name>GTP</name>
        <dbReference type="ChEBI" id="CHEBI:37565"/>
        <label>1</label>
    </ligand>
</feature>
<dbReference type="PANTHER" id="PTHR43185:SF1">
    <property type="entry name" value="FE(2+) TRANSPORTER FEOB"/>
    <property type="match status" value="1"/>
</dbReference>
<evidence type="ECO:0000256" key="11">
    <source>
        <dbReference type="ARBA" id="ARBA00023136"/>
    </source>
</evidence>
<keyword evidence="3" id="KW-1003">Cell membrane</keyword>
<evidence type="ECO:0000256" key="15">
    <source>
        <dbReference type="RuleBase" id="RU362098"/>
    </source>
</evidence>
<protein>
    <recommendedName>
        <fullName evidence="12 15">Ferrous iron transport protein B</fullName>
    </recommendedName>
</protein>
<feature type="transmembrane region" description="Helical" evidence="15">
    <location>
        <begin position="433"/>
        <end position="459"/>
    </location>
</feature>
<evidence type="ECO:0000256" key="4">
    <source>
        <dbReference type="ARBA" id="ARBA00022496"/>
    </source>
</evidence>
<keyword evidence="6 13" id="KW-0547">Nucleotide-binding</keyword>
<dbReference type="AlphaFoldDB" id="A0A5E6MCB8"/>
<evidence type="ECO:0000313" key="18">
    <source>
        <dbReference type="Proteomes" id="UP000334923"/>
    </source>
</evidence>
<evidence type="ECO:0000256" key="2">
    <source>
        <dbReference type="ARBA" id="ARBA00022448"/>
    </source>
</evidence>
<feature type="binding site" evidence="13">
    <location>
        <begin position="70"/>
        <end position="73"/>
    </location>
    <ligand>
        <name>GTP</name>
        <dbReference type="ChEBI" id="CHEBI:37565"/>
        <label>1</label>
    </ligand>
</feature>
<feature type="transmembrane region" description="Helical" evidence="15">
    <location>
        <begin position="673"/>
        <end position="694"/>
    </location>
</feature>
<evidence type="ECO:0000256" key="8">
    <source>
        <dbReference type="ARBA" id="ARBA00023004"/>
    </source>
</evidence>
<keyword evidence="9" id="KW-0406">Ion transport</keyword>
<name>A0A5E6MCB8_9BACT</name>
<dbReference type="InterPro" id="IPR027417">
    <property type="entry name" value="P-loop_NTPase"/>
</dbReference>
<dbReference type="OrthoDB" id="9809127at2"/>
<feature type="binding site" evidence="13">
    <location>
        <begin position="48"/>
        <end position="52"/>
    </location>
    <ligand>
        <name>GTP</name>
        <dbReference type="ChEBI" id="CHEBI:37565"/>
        <label>1</label>
    </ligand>
</feature>
<dbReference type="Proteomes" id="UP000334923">
    <property type="component" value="Unassembled WGS sequence"/>
</dbReference>
<comment type="subcellular location">
    <subcellularLocation>
        <location evidence="15">Cell inner membrane</location>
        <topology evidence="15">Multi-pass membrane protein</topology>
    </subcellularLocation>
    <subcellularLocation>
        <location evidence="1">Cell membrane</location>
        <topology evidence="1">Multi-pass membrane protein</topology>
    </subcellularLocation>
</comment>
<dbReference type="Pfam" id="PF07664">
    <property type="entry name" value="FeoB_C"/>
    <property type="match status" value="1"/>
</dbReference>
<sequence length="700" mass="76032">MKLAPRAREGAPLAELTNIALVGNPNSGKSTLFNALTGLRQKVANYPGVTIEKKIGFFFDLHGRKCQLIDLPGTYSLLPSAPDEEITCEVLFGTRPDTPVPDAVICVVDATHLERSLYLVTQVLDLGLPAIVMLNMMDLLEEGGDSLDVAGLSAKLGCPVIPCQASRRKGLVELRATLSHELPPGRPVCRRCPAPVEESLARIAGDFPEERVERRALCALILGAPDPRRLAEVLAVTHLLPALRQEQERLEGKMPDWRQQTIAMRQSEIRTLTGEVLQKSPVIAKSATDWLDHWVTHPFVGWLIFLGIMGTMFLAVFEVGAGPKDAINALFSVLSARLEKILPAGDLRDLLTEGVIGGAGNVIVFLPQILVLFFFLGLLEDSGYMARAAFLMDKVMSRVGLQGKAFIPLLASHACAIPGILSARTLSDPGDRMVTILVAPFASCSARLPVYVLMIAAFFGGRPGAGVAEAAIVMSLYLLGLATAFGFAWLFKNSLFRGRPAPLVLELPPYRRPSLRTIGTQMLSRAGAFLRRAGTTIVAISVILWWLTAYPKVPGVDQSAQLAGSFAGRIGHWIEPVIRPLGFNWKIGIGLISAQAARENFVSTIGVLYAGKSKGEAEPIPLSRALLADRWPDGQPVFTPLVCLTIMLFFVFSLQCVSTVVAVRRETGSWRWAFFQFGYMTFFAYAVCLAVYQAGRACGL</sequence>
<dbReference type="PANTHER" id="PTHR43185">
    <property type="entry name" value="FERROUS IRON TRANSPORT PROTEIN B"/>
    <property type="match status" value="1"/>
</dbReference>
<dbReference type="InterPro" id="IPR011640">
    <property type="entry name" value="Fe2_transport_prot_B_C"/>
</dbReference>
<feature type="binding site" evidence="14">
    <location>
        <position position="38"/>
    </location>
    <ligand>
        <name>Mg(2+)</name>
        <dbReference type="ChEBI" id="CHEBI:18420"/>
        <label>2</label>
    </ligand>
</feature>
<dbReference type="InterPro" id="IPR050860">
    <property type="entry name" value="FeoB_GTPase"/>
</dbReference>
<evidence type="ECO:0000259" key="16">
    <source>
        <dbReference type="PROSITE" id="PS51711"/>
    </source>
</evidence>
<comment type="caution">
    <text evidence="15">Lacks conserved residue(s) required for the propagation of feature annotation.</text>
</comment>
<keyword evidence="4 15" id="KW-0410">Iron transport</keyword>
<dbReference type="GO" id="GO:0015093">
    <property type="term" value="F:ferrous iron transmembrane transporter activity"/>
    <property type="evidence" value="ECO:0007669"/>
    <property type="project" value="UniProtKB-UniRule"/>
</dbReference>
<dbReference type="InterPro" id="IPR011642">
    <property type="entry name" value="Gate_dom"/>
</dbReference>
<feature type="transmembrane region" description="Helical" evidence="15">
    <location>
        <begin position="299"/>
        <end position="317"/>
    </location>
</feature>
<dbReference type="Pfam" id="PF02421">
    <property type="entry name" value="FeoB_N"/>
    <property type="match status" value="1"/>
</dbReference>
<feature type="domain" description="FeoB-type G" evidence="16">
    <location>
        <begin position="16"/>
        <end position="184"/>
    </location>
</feature>
<keyword evidence="2 15" id="KW-0813">Transport</keyword>
<dbReference type="Pfam" id="PF07670">
    <property type="entry name" value="Gate"/>
    <property type="match status" value="2"/>
</dbReference>
<dbReference type="RefSeq" id="WP_142659789.1">
    <property type="nucleotide sequence ID" value="NZ_CABFVA020000035.1"/>
</dbReference>
<evidence type="ECO:0000256" key="12">
    <source>
        <dbReference type="NCBIfam" id="TIGR00437"/>
    </source>
</evidence>
<evidence type="ECO:0000256" key="3">
    <source>
        <dbReference type="ARBA" id="ARBA00022475"/>
    </source>
</evidence>
<dbReference type="Gene3D" id="3.40.50.300">
    <property type="entry name" value="P-loop containing nucleotide triphosphate hydrolases"/>
    <property type="match status" value="1"/>
</dbReference>
<evidence type="ECO:0000313" key="17">
    <source>
        <dbReference type="EMBL" id="VVM05975.1"/>
    </source>
</evidence>
<evidence type="ECO:0000256" key="1">
    <source>
        <dbReference type="ARBA" id="ARBA00004651"/>
    </source>
</evidence>
<dbReference type="GO" id="GO:0046872">
    <property type="term" value="F:metal ion binding"/>
    <property type="evidence" value="ECO:0007669"/>
    <property type="project" value="UniProtKB-KW"/>
</dbReference>
<evidence type="ECO:0000256" key="7">
    <source>
        <dbReference type="ARBA" id="ARBA00022989"/>
    </source>
</evidence>
<keyword evidence="14" id="KW-0460">Magnesium</keyword>
<feature type="binding site" evidence="14">
    <location>
        <position position="35"/>
    </location>
    <ligand>
        <name>Mg(2+)</name>
        <dbReference type="ChEBI" id="CHEBI:18420"/>
        <label>2</label>
    </ligand>
</feature>
<evidence type="ECO:0000256" key="10">
    <source>
        <dbReference type="ARBA" id="ARBA00023134"/>
    </source>
</evidence>
<dbReference type="InterPro" id="IPR006073">
    <property type="entry name" value="GTP-bd"/>
</dbReference>
<dbReference type="InterPro" id="IPR003373">
    <property type="entry name" value="Fe2_transport_prot-B"/>
</dbReference>
<dbReference type="NCBIfam" id="TIGR00437">
    <property type="entry name" value="feoB"/>
    <property type="match status" value="1"/>
</dbReference>
<reference evidence="17 18" key="1">
    <citation type="submission" date="2019-09" db="EMBL/GenBank/DDBJ databases">
        <authorList>
            <person name="Cremers G."/>
        </authorList>
    </citation>
    <scope>NUCLEOTIDE SEQUENCE [LARGE SCALE GENOMIC DNA]</scope>
    <source>
        <strain evidence="17">4A</strain>
    </source>
</reference>
<accession>A0A5E6MCB8</accession>
<keyword evidence="5 15" id="KW-0812">Transmembrane</keyword>
<keyword evidence="14" id="KW-0479">Metal-binding</keyword>
<comment type="function">
    <text evidence="15">Probable transporter of a GTP-driven Fe(2+) uptake system.</text>
</comment>
<keyword evidence="18" id="KW-1185">Reference proteome</keyword>
<evidence type="ECO:0000256" key="14">
    <source>
        <dbReference type="PIRSR" id="PIRSR603373-2"/>
    </source>
</evidence>